<proteinExistence type="predicted"/>
<keyword evidence="1" id="KW-0732">Signal</keyword>
<sequence>MIVRAIPLLVLAVLVGCASTPHTLPRAEVPVVEQSAEPLDPSIKPLTRELEEQV</sequence>
<evidence type="ECO:0000313" key="2">
    <source>
        <dbReference type="EMBL" id="SFK07000.1"/>
    </source>
</evidence>
<feature type="signal peptide" evidence="1">
    <location>
        <begin position="1"/>
        <end position="18"/>
    </location>
</feature>
<dbReference type="PROSITE" id="PS51257">
    <property type="entry name" value="PROKAR_LIPOPROTEIN"/>
    <property type="match status" value="1"/>
</dbReference>
<dbReference type="EMBL" id="FOSL01000002">
    <property type="protein sequence ID" value="SFK07000.1"/>
    <property type="molecule type" value="Genomic_DNA"/>
</dbReference>
<gene>
    <name evidence="2" type="ORF">SAMN04488498_102234</name>
</gene>
<evidence type="ECO:0000256" key="1">
    <source>
        <dbReference type="SAM" id="SignalP"/>
    </source>
</evidence>
<protein>
    <submittedName>
        <fullName evidence="2">Uncharacterized protein</fullName>
    </submittedName>
</protein>
<keyword evidence="3" id="KW-1185">Reference proteome</keyword>
<accession>A0A1I3WHZ3</accession>
<feature type="chain" id="PRO_5009302313" evidence="1">
    <location>
        <begin position="19"/>
        <end position="54"/>
    </location>
</feature>
<evidence type="ECO:0000313" key="3">
    <source>
        <dbReference type="Proteomes" id="UP000323300"/>
    </source>
</evidence>
<dbReference type="AlphaFoldDB" id="A0A1I3WHZ3"/>
<dbReference type="RefSeq" id="WP_188130328.1">
    <property type="nucleotide sequence ID" value="NZ_BSPE01000028.1"/>
</dbReference>
<name>A0A1I3WHZ3_9HYPH</name>
<reference evidence="2 3" key="1">
    <citation type="submission" date="2016-10" db="EMBL/GenBank/DDBJ databases">
        <authorList>
            <person name="Varghese N."/>
            <person name="Submissions S."/>
        </authorList>
    </citation>
    <scope>NUCLEOTIDE SEQUENCE [LARGE SCALE GENOMIC DNA]</scope>
    <source>
        <strain evidence="2 3">DSM 21822</strain>
    </source>
</reference>
<organism evidence="2 3">
    <name type="scientific">Neomesorhizobium albiziae</name>
    <dbReference type="NCBI Taxonomy" id="335020"/>
    <lineage>
        <taxon>Bacteria</taxon>
        <taxon>Pseudomonadati</taxon>
        <taxon>Pseudomonadota</taxon>
        <taxon>Alphaproteobacteria</taxon>
        <taxon>Hyphomicrobiales</taxon>
        <taxon>Phyllobacteriaceae</taxon>
        <taxon>Neomesorhizobium</taxon>
    </lineage>
</organism>
<dbReference type="Proteomes" id="UP000323300">
    <property type="component" value="Unassembled WGS sequence"/>
</dbReference>